<organism evidence="2 3">
    <name type="scientific">Panicum hallii var. hallii</name>
    <dbReference type="NCBI Taxonomy" id="1504633"/>
    <lineage>
        <taxon>Eukaryota</taxon>
        <taxon>Viridiplantae</taxon>
        <taxon>Streptophyta</taxon>
        <taxon>Embryophyta</taxon>
        <taxon>Tracheophyta</taxon>
        <taxon>Spermatophyta</taxon>
        <taxon>Magnoliopsida</taxon>
        <taxon>Liliopsida</taxon>
        <taxon>Poales</taxon>
        <taxon>Poaceae</taxon>
        <taxon>PACMAD clade</taxon>
        <taxon>Panicoideae</taxon>
        <taxon>Panicodae</taxon>
        <taxon>Paniceae</taxon>
        <taxon>Panicinae</taxon>
        <taxon>Panicum</taxon>
        <taxon>Panicum sect. Panicum</taxon>
    </lineage>
</organism>
<proteinExistence type="predicted"/>
<evidence type="ECO:0000313" key="2">
    <source>
        <dbReference type="EMBL" id="PUZ44356.1"/>
    </source>
</evidence>
<accession>A0A2T7CM07</accession>
<evidence type="ECO:0000313" key="3">
    <source>
        <dbReference type="Proteomes" id="UP000244336"/>
    </source>
</evidence>
<dbReference type="EMBL" id="CM009756">
    <property type="protein sequence ID" value="PUZ44356.1"/>
    <property type="molecule type" value="Genomic_DNA"/>
</dbReference>
<dbReference type="AlphaFoldDB" id="A0A2T7CM07"/>
<sequence>MGGRCERGGSGDWKSQSAGGGSPPGRSRVEGGRSRPLGHTGRTRSAGDEEPEKRCAAMVATWGGRSYQGSNGGEGGAARWGAQAGPDPPAMRNRRRWARPCSWREAVDPAGEATEGRAEPACGRRHPAGKRYTPPEATIFFNGHRARARESLVESPNSRNPQSRRGVALFRTVVLLRHPLPRSFLSGKHFRSSCVLCLGRLITVGTQHRRERIGSPGEFIDNKLCLHFCDLACWTSGLSSDLKFLQFSAPI</sequence>
<dbReference type="Proteomes" id="UP000244336">
    <property type="component" value="Chromosome 8"/>
</dbReference>
<evidence type="ECO:0000256" key="1">
    <source>
        <dbReference type="SAM" id="MobiDB-lite"/>
    </source>
</evidence>
<feature type="region of interest" description="Disordered" evidence="1">
    <location>
        <begin position="1"/>
        <end position="96"/>
    </location>
</feature>
<dbReference type="Gramene" id="PUZ44356">
    <property type="protein sequence ID" value="PUZ44356"/>
    <property type="gene ID" value="GQ55_8G083500"/>
</dbReference>
<reference evidence="2 3" key="1">
    <citation type="submission" date="2018-04" db="EMBL/GenBank/DDBJ databases">
        <title>WGS assembly of Panicum hallii var. hallii HAL2.</title>
        <authorList>
            <person name="Lovell J."/>
            <person name="Jenkins J."/>
            <person name="Lowry D."/>
            <person name="Mamidi S."/>
            <person name="Sreedasyam A."/>
            <person name="Weng X."/>
            <person name="Barry K."/>
            <person name="Bonette J."/>
            <person name="Campitelli B."/>
            <person name="Daum C."/>
            <person name="Gordon S."/>
            <person name="Gould B."/>
            <person name="Lipzen A."/>
            <person name="MacQueen A."/>
            <person name="Palacio-Mejia J."/>
            <person name="Plott C."/>
            <person name="Shakirov E."/>
            <person name="Shu S."/>
            <person name="Yoshinaga Y."/>
            <person name="Zane M."/>
            <person name="Rokhsar D."/>
            <person name="Grimwood J."/>
            <person name="Schmutz J."/>
            <person name="Juenger T."/>
        </authorList>
    </citation>
    <scope>NUCLEOTIDE SEQUENCE [LARGE SCALE GENOMIC DNA]</scope>
    <source>
        <strain evidence="3">cv. HAL2</strain>
    </source>
</reference>
<protein>
    <submittedName>
        <fullName evidence="2">Uncharacterized protein</fullName>
    </submittedName>
</protein>
<keyword evidence="3" id="KW-1185">Reference proteome</keyword>
<feature type="compositionally biased region" description="Basic and acidic residues" evidence="1">
    <location>
        <begin position="45"/>
        <end position="55"/>
    </location>
</feature>
<gene>
    <name evidence="2" type="ORF">GQ55_8G083500</name>
</gene>
<name>A0A2T7CM07_9POAL</name>
<feature type="region of interest" description="Disordered" evidence="1">
    <location>
        <begin position="108"/>
        <end position="136"/>
    </location>
</feature>